<dbReference type="PANTHER" id="PTHR30203:SF30">
    <property type="entry name" value="OUTER MEMBRANE PROTEIN-RELATED"/>
    <property type="match status" value="1"/>
</dbReference>
<feature type="chain" id="PRO_5015545198" description="TolC family protein" evidence="1">
    <location>
        <begin position="20"/>
        <end position="436"/>
    </location>
</feature>
<comment type="caution">
    <text evidence="2">The sequence shown here is derived from an EMBL/GenBank/DDBJ whole genome shotgun (WGS) entry which is preliminary data.</text>
</comment>
<feature type="signal peptide" evidence="1">
    <location>
        <begin position="1"/>
        <end position="19"/>
    </location>
</feature>
<dbReference type="InterPro" id="IPR010131">
    <property type="entry name" value="MdtP/NodT-like"/>
</dbReference>
<evidence type="ECO:0008006" key="4">
    <source>
        <dbReference type="Google" id="ProtNLM"/>
    </source>
</evidence>
<sequence length="436" mass="49186">MRRFLMLGWLLCTGLGAFAQDQLTFTSLDDVFAYAEAHSSTYKNASQQTLLAKYQTLAAQLSKWNLKAEANFTAIDNTKLPVNFLPAEIFGGQPGEFKTITLGQQYVSTISTSPQFDILNPYAMGLVKVSRANEQLTRITNQLNKKTLCESIAASYYNILSYKWQLLALQESLVNADSLTQIMQRKQVEGIARTQDVNNSLANQLAIKDRIQQLEILAAQETENLKLLCDIPAGAEVSVTAAQPSPVFDDNLTATNTLNKQQWEWQQKYRKADLEANKKWFLPTVSFISNVGWNQYSNNRFFDKTSWPGTNYVGLRFSVPLAPDVTKAATVRYDRVYMRINETNIAHAALQDSVSNRQVVLDYKKAFTSYQLSSHIASLKKDSYQKNLDIYKEGILSATDLLISFNDWLNSSITTVAQLATSEYDRSKININNTFK</sequence>
<evidence type="ECO:0000313" key="2">
    <source>
        <dbReference type="EMBL" id="PUZ25799.1"/>
    </source>
</evidence>
<protein>
    <recommendedName>
        <fullName evidence="4">TolC family protein</fullName>
    </recommendedName>
</protein>
<keyword evidence="3" id="KW-1185">Reference proteome</keyword>
<gene>
    <name evidence="2" type="ORF">DCC81_16185</name>
</gene>
<dbReference type="SUPFAM" id="SSF56954">
    <property type="entry name" value="Outer membrane efflux proteins (OEP)"/>
    <property type="match status" value="1"/>
</dbReference>
<dbReference type="OrthoDB" id="367883at2"/>
<keyword evidence="1" id="KW-0732">Signal</keyword>
<proteinExistence type="predicted"/>
<dbReference type="EMBL" id="QCYK01000002">
    <property type="protein sequence ID" value="PUZ25799.1"/>
    <property type="molecule type" value="Genomic_DNA"/>
</dbReference>
<dbReference type="GO" id="GO:0015562">
    <property type="term" value="F:efflux transmembrane transporter activity"/>
    <property type="evidence" value="ECO:0007669"/>
    <property type="project" value="InterPro"/>
</dbReference>
<dbReference type="AlphaFoldDB" id="A0A2T7BHP6"/>
<dbReference type="RefSeq" id="WP_108687638.1">
    <property type="nucleotide sequence ID" value="NZ_QCYK01000002.1"/>
</dbReference>
<dbReference type="PANTHER" id="PTHR30203">
    <property type="entry name" value="OUTER MEMBRANE CATION EFFLUX PROTEIN"/>
    <property type="match status" value="1"/>
</dbReference>
<accession>A0A2T7BHP6</accession>
<dbReference type="Proteomes" id="UP000244450">
    <property type="component" value="Unassembled WGS sequence"/>
</dbReference>
<evidence type="ECO:0000256" key="1">
    <source>
        <dbReference type="SAM" id="SignalP"/>
    </source>
</evidence>
<reference evidence="2 3" key="1">
    <citation type="submission" date="2018-04" db="EMBL/GenBank/DDBJ databases">
        <title>Chitinophaga fuyangensis sp. nov., isolated from soil in a chemical factory.</title>
        <authorList>
            <person name="Chen K."/>
        </authorList>
    </citation>
    <scope>NUCLEOTIDE SEQUENCE [LARGE SCALE GENOMIC DNA]</scope>
    <source>
        <strain evidence="2 3">LY-1</strain>
    </source>
</reference>
<organism evidence="2 3">
    <name type="scientific">Chitinophaga parva</name>
    <dbReference type="NCBI Taxonomy" id="2169414"/>
    <lineage>
        <taxon>Bacteria</taxon>
        <taxon>Pseudomonadati</taxon>
        <taxon>Bacteroidota</taxon>
        <taxon>Chitinophagia</taxon>
        <taxon>Chitinophagales</taxon>
        <taxon>Chitinophagaceae</taxon>
        <taxon>Chitinophaga</taxon>
    </lineage>
</organism>
<evidence type="ECO:0000313" key="3">
    <source>
        <dbReference type="Proteomes" id="UP000244450"/>
    </source>
</evidence>
<dbReference type="Gene3D" id="1.20.1600.10">
    <property type="entry name" value="Outer membrane efflux proteins (OEP)"/>
    <property type="match status" value="1"/>
</dbReference>
<name>A0A2T7BHP6_9BACT</name>